<evidence type="ECO:0000313" key="1">
    <source>
        <dbReference type="EMBL" id="QIR29079.1"/>
    </source>
</evidence>
<accession>A0A6G9RT03</accession>
<gene>
    <name evidence="1" type="ORF">GY169_20730</name>
</gene>
<evidence type="ECO:0008006" key="3">
    <source>
        <dbReference type="Google" id="ProtNLM"/>
    </source>
</evidence>
<name>A0A6G9RT03_9ENTR</name>
<proteinExistence type="predicted"/>
<dbReference type="Proteomes" id="UP000503580">
    <property type="component" value="Chromosome"/>
</dbReference>
<dbReference type="KEGG" id="kgn:GY169_20730"/>
<organism evidence="1 2">
    <name type="scientific">Kluyvera genomosp. 3</name>
    <dbReference type="NCBI Taxonomy" id="2774055"/>
    <lineage>
        <taxon>Bacteria</taxon>
        <taxon>Pseudomonadati</taxon>
        <taxon>Pseudomonadota</taxon>
        <taxon>Gammaproteobacteria</taxon>
        <taxon>Enterobacterales</taxon>
        <taxon>Enterobacteriaceae</taxon>
        <taxon>Kluyvera</taxon>
    </lineage>
</organism>
<evidence type="ECO:0000313" key="2">
    <source>
        <dbReference type="Proteomes" id="UP000503580"/>
    </source>
</evidence>
<sequence>MKTPYSRHDFLLQHYQRWLDDFTRLAVRHGLCHPNIQASHQLTIGSLRFTGTGQVTAVVPHALYRLFCGNQPPVITVTEDMSTRLDSDTTLLLHHPMLEGILLSECARLKQFPVQRALLVMLQRLTSQEIRHKIVWLCWCDLMCGDDPCDWLERLVGQPDDALYLWLGDRQDSDPVLTLMMDEYLLFTGN</sequence>
<reference evidence="1 2" key="1">
    <citation type="submission" date="2020-02" db="EMBL/GenBank/DDBJ databases">
        <title>Whole genome PO2S7.</title>
        <authorList>
            <person name="Singha K.M."/>
        </authorList>
    </citation>
    <scope>NUCLEOTIDE SEQUENCE [LARGE SCALE GENOMIC DNA]</scope>
    <source>
        <strain evidence="1 2">PO2S7</strain>
    </source>
</reference>
<keyword evidence="2" id="KW-1185">Reference proteome</keyword>
<protein>
    <recommendedName>
        <fullName evidence="3">Secretoglobin family protein</fullName>
    </recommendedName>
</protein>
<dbReference type="AlphaFoldDB" id="A0A6G9RT03"/>
<dbReference type="EMBL" id="CP050321">
    <property type="protein sequence ID" value="QIR29079.1"/>
    <property type="molecule type" value="Genomic_DNA"/>
</dbReference>